<organism evidence="1 2">
    <name type="scientific">Striga asiatica</name>
    <name type="common">Asiatic witchweed</name>
    <name type="synonym">Buchnera asiatica</name>
    <dbReference type="NCBI Taxonomy" id="4170"/>
    <lineage>
        <taxon>Eukaryota</taxon>
        <taxon>Viridiplantae</taxon>
        <taxon>Streptophyta</taxon>
        <taxon>Embryophyta</taxon>
        <taxon>Tracheophyta</taxon>
        <taxon>Spermatophyta</taxon>
        <taxon>Magnoliopsida</taxon>
        <taxon>eudicotyledons</taxon>
        <taxon>Gunneridae</taxon>
        <taxon>Pentapetalae</taxon>
        <taxon>asterids</taxon>
        <taxon>lamiids</taxon>
        <taxon>Lamiales</taxon>
        <taxon>Orobanchaceae</taxon>
        <taxon>Buchnereae</taxon>
        <taxon>Striga</taxon>
    </lineage>
</organism>
<dbReference type="Proteomes" id="UP000325081">
    <property type="component" value="Unassembled WGS sequence"/>
</dbReference>
<dbReference type="EMBL" id="BKCP01004339">
    <property type="protein sequence ID" value="GER30266.1"/>
    <property type="molecule type" value="Genomic_DNA"/>
</dbReference>
<evidence type="ECO:0000313" key="1">
    <source>
        <dbReference type="EMBL" id="GER30266.1"/>
    </source>
</evidence>
<accession>A0A5A7PCN1</accession>
<keyword evidence="2" id="KW-1185">Reference proteome</keyword>
<dbReference type="AlphaFoldDB" id="A0A5A7PCN1"/>
<reference evidence="2" key="1">
    <citation type="journal article" date="2019" name="Curr. Biol.">
        <title>Genome Sequence of Striga asiatica Provides Insight into the Evolution of Plant Parasitism.</title>
        <authorList>
            <person name="Yoshida S."/>
            <person name="Kim S."/>
            <person name="Wafula E.K."/>
            <person name="Tanskanen J."/>
            <person name="Kim Y.M."/>
            <person name="Honaas L."/>
            <person name="Yang Z."/>
            <person name="Spallek T."/>
            <person name="Conn C.E."/>
            <person name="Ichihashi Y."/>
            <person name="Cheong K."/>
            <person name="Cui S."/>
            <person name="Der J.P."/>
            <person name="Gundlach H."/>
            <person name="Jiao Y."/>
            <person name="Hori C."/>
            <person name="Ishida J.K."/>
            <person name="Kasahara H."/>
            <person name="Kiba T."/>
            <person name="Kim M.S."/>
            <person name="Koo N."/>
            <person name="Laohavisit A."/>
            <person name="Lee Y.H."/>
            <person name="Lumba S."/>
            <person name="McCourt P."/>
            <person name="Mortimer J.C."/>
            <person name="Mutuku J.M."/>
            <person name="Nomura T."/>
            <person name="Sasaki-Sekimoto Y."/>
            <person name="Seto Y."/>
            <person name="Wang Y."/>
            <person name="Wakatake T."/>
            <person name="Sakakibara H."/>
            <person name="Demura T."/>
            <person name="Yamaguchi S."/>
            <person name="Yoneyama K."/>
            <person name="Manabe R.I."/>
            <person name="Nelson D.C."/>
            <person name="Schulman A.H."/>
            <person name="Timko M.P."/>
            <person name="dePamphilis C.W."/>
            <person name="Choi D."/>
            <person name="Shirasu K."/>
        </authorList>
    </citation>
    <scope>NUCLEOTIDE SEQUENCE [LARGE SCALE GENOMIC DNA]</scope>
    <source>
        <strain evidence="2">cv. UVA1</strain>
    </source>
</reference>
<gene>
    <name evidence="1" type="ORF">STAS_06201</name>
</gene>
<protein>
    <submittedName>
        <fullName evidence="1">Homolog of RAD51 D</fullName>
    </submittedName>
</protein>
<sequence>MSLNVYIVTNCQYYFLCLSCQLPQFRPRLQREHPNNNRRIQIAAHTSTKHILGRLGVNNLANGERNHGRLARTRLCLGNDVTTGDNGEHRPLLDGGGLLEAVIVDASEEIILYPHLVEAHDGLHALRRLEHKLRVVLLHRPPRAAASLNRRSHAAPLQ</sequence>
<proteinExistence type="predicted"/>
<evidence type="ECO:0000313" key="2">
    <source>
        <dbReference type="Proteomes" id="UP000325081"/>
    </source>
</evidence>
<comment type="caution">
    <text evidence="1">The sequence shown here is derived from an EMBL/GenBank/DDBJ whole genome shotgun (WGS) entry which is preliminary data.</text>
</comment>
<name>A0A5A7PCN1_STRAF</name>